<dbReference type="SUPFAM" id="SSF51261">
    <property type="entry name" value="Duplicated hybrid motif"/>
    <property type="match status" value="1"/>
</dbReference>
<dbReference type="Proteomes" id="UP000460298">
    <property type="component" value="Unassembled WGS sequence"/>
</dbReference>
<dbReference type="InterPro" id="IPR011055">
    <property type="entry name" value="Dup_hybrid_motif"/>
</dbReference>
<accession>A0A833H3X3</accession>
<proteinExistence type="predicted"/>
<feature type="domain" description="M23ase beta-sheet core" evidence="1">
    <location>
        <begin position="23"/>
        <end position="98"/>
    </location>
</feature>
<comment type="caution">
    <text evidence="2">The sequence shown here is derived from an EMBL/GenBank/DDBJ whole genome shotgun (WGS) entry which is preliminary data.</text>
</comment>
<dbReference type="AlphaFoldDB" id="A0A833H3X3"/>
<protein>
    <submittedName>
        <fullName evidence="2">M23 family metallopeptidase</fullName>
    </submittedName>
</protein>
<dbReference type="Pfam" id="PF01551">
    <property type="entry name" value="Peptidase_M23"/>
    <property type="match status" value="1"/>
</dbReference>
<reference evidence="2 3" key="1">
    <citation type="submission" date="2019-10" db="EMBL/GenBank/DDBJ databases">
        <title>Extracellular Electron Transfer in a Candidatus Methanoperedens spp. Enrichment Culture.</title>
        <authorList>
            <person name="Berger S."/>
            <person name="Rangel Shaw D."/>
            <person name="Berben T."/>
            <person name="In 'T Zandt M."/>
            <person name="Frank J."/>
            <person name="Reimann J."/>
            <person name="Jetten M.S.M."/>
            <person name="Welte C.U."/>
        </authorList>
    </citation>
    <scope>NUCLEOTIDE SEQUENCE [LARGE SCALE GENOMIC DNA]</scope>
    <source>
        <strain evidence="2">SB12</strain>
    </source>
</reference>
<dbReference type="PANTHER" id="PTHR21666">
    <property type="entry name" value="PEPTIDASE-RELATED"/>
    <property type="match status" value="1"/>
</dbReference>
<dbReference type="Gene3D" id="2.70.70.10">
    <property type="entry name" value="Glucose Permease (Domain IIA)"/>
    <property type="match status" value="1"/>
</dbReference>
<dbReference type="EMBL" id="WBUI01000002">
    <property type="protein sequence ID" value="KAB2934667.1"/>
    <property type="molecule type" value="Genomic_DNA"/>
</dbReference>
<gene>
    <name evidence="2" type="ORF">F9K24_02495</name>
</gene>
<evidence type="ECO:0000313" key="3">
    <source>
        <dbReference type="Proteomes" id="UP000460298"/>
    </source>
</evidence>
<dbReference type="GO" id="GO:0004222">
    <property type="term" value="F:metalloendopeptidase activity"/>
    <property type="evidence" value="ECO:0007669"/>
    <property type="project" value="TreeGrafter"/>
</dbReference>
<name>A0A833H3X3_9LEPT</name>
<evidence type="ECO:0000313" key="2">
    <source>
        <dbReference type="EMBL" id="KAB2934667.1"/>
    </source>
</evidence>
<evidence type="ECO:0000259" key="1">
    <source>
        <dbReference type="Pfam" id="PF01551"/>
    </source>
</evidence>
<dbReference type="InterPro" id="IPR016047">
    <property type="entry name" value="M23ase_b-sheet_dom"/>
</dbReference>
<sequence>MTCGEKLDSLSGITHTDPYKQNATVAVSPGVVKSVGNSRDAALMVAIDHGDGVLTRYMHNTSVDVKPEQANMAGQVVAISGSSGLGSGANIHFQINVVDRKGAPRTVVLLKSN</sequence>
<dbReference type="CDD" id="cd12797">
    <property type="entry name" value="M23_peptidase"/>
    <property type="match status" value="1"/>
</dbReference>
<dbReference type="InterPro" id="IPR050570">
    <property type="entry name" value="Cell_wall_metabolism_enzyme"/>
</dbReference>
<dbReference type="PANTHER" id="PTHR21666:SF270">
    <property type="entry name" value="MUREIN HYDROLASE ACTIVATOR ENVC"/>
    <property type="match status" value="1"/>
</dbReference>
<organism evidence="2 3">
    <name type="scientific">Leptonema illini</name>
    <dbReference type="NCBI Taxonomy" id="183"/>
    <lineage>
        <taxon>Bacteria</taxon>
        <taxon>Pseudomonadati</taxon>
        <taxon>Spirochaetota</taxon>
        <taxon>Spirochaetia</taxon>
        <taxon>Leptospirales</taxon>
        <taxon>Leptospiraceae</taxon>
        <taxon>Leptonema</taxon>
    </lineage>
</organism>